<dbReference type="InterPro" id="IPR010982">
    <property type="entry name" value="Lambda_DNA-bd_dom_sf"/>
</dbReference>
<comment type="caution">
    <text evidence="2">The sequence shown here is derived from an EMBL/GenBank/DDBJ whole genome shotgun (WGS) entry which is preliminary data.</text>
</comment>
<evidence type="ECO:0000313" key="2">
    <source>
        <dbReference type="EMBL" id="NMN02188.1"/>
    </source>
</evidence>
<protein>
    <recommendedName>
        <fullName evidence="1">HTH cro/C1-type domain-containing protein</fullName>
    </recommendedName>
</protein>
<dbReference type="SUPFAM" id="SSF47413">
    <property type="entry name" value="lambda repressor-like DNA-binding domains"/>
    <property type="match status" value="1"/>
</dbReference>
<reference evidence="2 3" key="1">
    <citation type="submission" date="2020-02" db="EMBL/GenBank/DDBJ databases">
        <title>Characterization of phylogenetic diversity of novel bifidobacterial species isolated in Czech ZOOs.</title>
        <authorList>
            <person name="Lugli G.A."/>
            <person name="Vera N.B."/>
            <person name="Ventura M."/>
        </authorList>
    </citation>
    <scope>NUCLEOTIDE SEQUENCE [LARGE SCALE GENOMIC DNA]</scope>
    <source>
        <strain evidence="2 3">DSM 109963</strain>
    </source>
</reference>
<evidence type="ECO:0000313" key="3">
    <source>
        <dbReference type="Proteomes" id="UP000553756"/>
    </source>
</evidence>
<dbReference type="CDD" id="cd00093">
    <property type="entry name" value="HTH_XRE"/>
    <property type="match status" value="1"/>
</dbReference>
<dbReference type="Gene3D" id="1.10.260.40">
    <property type="entry name" value="lambda repressor-like DNA-binding domains"/>
    <property type="match status" value="1"/>
</dbReference>
<evidence type="ECO:0000259" key="1">
    <source>
        <dbReference type="PROSITE" id="PS50943"/>
    </source>
</evidence>
<dbReference type="SMART" id="SM00530">
    <property type="entry name" value="HTH_XRE"/>
    <property type="match status" value="1"/>
</dbReference>
<dbReference type="EMBL" id="JAAIIJ010000015">
    <property type="protein sequence ID" value="NMN02188.1"/>
    <property type="molecule type" value="Genomic_DNA"/>
</dbReference>
<dbReference type="InterPro" id="IPR001387">
    <property type="entry name" value="Cro/C1-type_HTH"/>
</dbReference>
<gene>
    <name evidence="2" type="ORF">G1C94_0810</name>
</gene>
<feature type="domain" description="HTH cro/C1-type" evidence="1">
    <location>
        <begin position="7"/>
        <end position="61"/>
    </location>
</feature>
<accession>A0ABX1SZ47</accession>
<keyword evidence="3" id="KW-1185">Reference proteome</keyword>
<dbReference type="PROSITE" id="PS50943">
    <property type="entry name" value="HTH_CROC1"/>
    <property type="match status" value="1"/>
</dbReference>
<name>A0ABX1SZ47_9BIFI</name>
<proteinExistence type="predicted"/>
<dbReference type="Pfam" id="PF13560">
    <property type="entry name" value="HTH_31"/>
    <property type="match status" value="1"/>
</dbReference>
<sequence>MQADEILKELMRSTGLSAAALARAANLDESVVSRALNGKTVPSFNKISQAARSLGYELTLSPVEEATLRLIGSSMQGLVDTINRYSGSADQWTHISASMRNLLEFPDKQASDFAMVTNGMDANWSAFLAGLYDYQHWDKGRASERGLRLEEPWTPLRKICRSMTEPAEEFARYNVIVPVGELSWK</sequence>
<organism evidence="2 3">
    <name type="scientific">Bifidobacterium panos</name>
    <dbReference type="NCBI Taxonomy" id="2675321"/>
    <lineage>
        <taxon>Bacteria</taxon>
        <taxon>Bacillati</taxon>
        <taxon>Actinomycetota</taxon>
        <taxon>Actinomycetes</taxon>
        <taxon>Bifidobacteriales</taxon>
        <taxon>Bifidobacteriaceae</taxon>
        <taxon>Bifidobacterium</taxon>
    </lineage>
</organism>
<dbReference type="Proteomes" id="UP000553756">
    <property type="component" value="Unassembled WGS sequence"/>
</dbReference>